<sequence length="173" mass="19685">MAENKAGIGIYSHPNEFKTAIDDPETPAYLSKNDINSTSIRVSWVQSKRYTGPTVYKVMTTDLKTNKVVSIFYTQTGLWFDELATEAIIGNLDAYWNYSIDVKAVTSFCEQDTRYSNTSTIYIRTEEDVPGPVTNLTVRNETDLKKPRQLFVSWEPPTERDLNGIIVGYDIFC</sequence>
<reference evidence="2" key="2">
    <citation type="submission" date="2020-11" db="EMBL/GenBank/DDBJ databases">
        <authorList>
            <person name="McCartney M.A."/>
            <person name="Auch B."/>
            <person name="Kono T."/>
            <person name="Mallez S."/>
            <person name="Becker A."/>
            <person name="Gohl D.M."/>
            <person name="Silverstein K.A.T."/>
            <person name="Koren S."/>
            <person name="Bechman K.B."/>
            <person name="Herman A."/>
            <person name="Abrahante J.E."/>
            <person name="Garbe J."/>
        </authorList>
    </citation>
    <scope>NUCLEOTIDE SEQUENCE</scope>
    <source>
        <strain evidence="2">Duluth1</strain>
        <tissue evidence="2">Whole animal</tissue>
    </source>
</reference>
<organism evidence="2 3">
    <name type="scientific">Dreissena polymorpha</name>
    <name type="common">Zebra mussel</name>
    <name type="synonym">Mytilus polymorpha</name>
    <dbReference type="NCBI Taxonomy" id="45954"/>
    <lineage>
        <taxon>Eukaryota</taxon>
        <taxon>Metazoa</taxon>
        <taxon>Spiralia</taxon>
        <taxon>Lophotrochozoa</taxon>
        <taxon>Mollusca</taxon>
        <taxon>Bivalvia</taxon>
        <taxon>Autobranchia</taxon>
        <taxon>Heteroconchia</taxon>
        <taxon>Euheterodonta</taxon>
        <taxon>Imparidentia</taxon>
        <taxon>Neoheterodontei</taxon>
        <taxon>Myida</taxon>
        <taxon>Dreissenoidea</taxon>
        <taxon>Dreissenidae</taxon>
        <taxon>Dreissena</taxon>
    </lineage>
</organism>
<keyword evidence="3" id="KW-1185">Reference proteome</keyword>
<comment type="caution">
    <text evidence="2">The sequence shown here is derived from an EMBL/GenBank/DDBJ whole genome shotgun (WGS) entry which is preliminary data.</text>
</comment>
<dbReference type="AlphaFoldDB" id="A0A9D4CMM0"/>
<evidence type="ECO:0000313" key="2">
    <source>
        <dbReference type="EMBL" id="KAH3727772.1"/>
    </source>
</evidence>
<dbReference type="InterPro" id="IPR003961">
    <property type="entry name" value="FN3_dom"/>
</dbReference>
<dbReference type="PROSITE" id="PS50853">
    <property type="entry name" value="FN3"/>
    <property type="match status" value="2"/>
</dbReference>
<dbReference type="SUPFAM" id="SSF49265">
    <property type="entry name" value="Fibronectin type III"/>
    <property type="match status" value="1"/>
</dbReference>
<dbReference type="EMBL" id="JAIWYP010000012">
    <property type="protein sequence ID" value="KAH3727772.1"/>
    <property type="molecule type" value="Genomic_DNA"/>
</dbReference>
<accession>A0A9D4CMM0</accession>
<feature type="domain" description="Fibronectin type-III" evidence="1">
    <location>
        <begin position="132"/>
        <end position="173"/>
    </location>
</feature>
<name>A0A9D4CMM0_DREPO</name>
<reference evidence="2" key="1">
    <citation type="journal article" date="2019" name="bioRxiv">
        <title>The Genome of the Zebra Mussel, Dreissena polymorpha: A Resource for Invasive Species Research.</title>
        <authorList>
            <person name="McCartney M.A."/>
            <person name="Auch B."/>
            <person name="Kono T."/>
            <person name="Mallez S."/>
            <person name="Zhang Y."/>
            <person name="Obille A."/>
            <person name="Becker A."/>
            <person name="Abrahante J.E."/>
            <person name="Garbe J."/>
            <person name="Badalamenti J.P."/>
            <person name="Herman A."/>
            <person name="Mangelson H."/>
            <person name="Liachko I."/>
            <person name="Sullivan S."/>
            <person name="Sone E.D."/>
            <person name="Koren S."/>
            <person name="Silverstein K.A.T."/>
            <person name="Beckman K.B."/>
            <person name="Gohl D.M."/>
        </authorList>
    </citation>
    <scope>NUCLEOTIDE SEQUENCE</scope>
    <source>
        <strain evidence="2">Duluth1</strain>
        <tissue evidence="2">Whole animal</tissue>
    </source>
</reference>
<dbReference type="InterPro" id="IPR036116">
    <property type="entry name" value="FN3_sf"/>
</dbReference>
<dbReference type="InterPro" id="IPR013783">
    <property type="entry name" value="Ig-like_fold"/>
</dbReference>
<dbReference type="CDD" id="cd00063">
    <property type="entry name" value="FN3"/>
    <property type="match status" value="2"/>
</dbReference>
<feature type="domain" description="Fibronectin type-III" evidence="1">
    <location>
        <begin position="26"/>
        <end position="128"/>
    </location>
</feature>
<gene>
    <name evidence="2" type="ORF">DPMN_053716</name>
</gene>
<dbReference type="Proteomes" id="UP000828390">
    <property type="component" value="Unassembled WGS sequence"/>
</dbReference>
<evidence type="ECO:0000259" key="1">
    <source>
        <dbReference type="PROSITE" id="PS50853"/>
    </source>
</evidence>
<proteinExistence type="predicted"/>
<evidence type="ECO:0000313" key="3">
    <source>
        <dbReference type="Proteomes" id="UP000828390"/>
    </source>
</evidence>
<protein>
    <recommendedName>
        <fullName evidence="1">Fibronectin type-III domain-containing protein</fullName>
    </recommendedName>
</protein>
<dbReference type="Gene3D" id="2.60.40.10">
    <property type="entry name" value="Immunoglobulins"/>
    <property type="match status" value="2"/>
</dbReference>